<dbReference type="OrthoDB" id="4886853at2759"/>
<dbReference type="EMBL" id="JAEMWZ010000048">
    <property type="protein sequence ID" value="KAG7140145.1"/>
    <property type="molecule type" value="Genomic_DNA"/>
</dbReference>
<dbReference type="AlphaFoldDB" id="A0A8I3AY99"/>
<comment type="caution">
    <text evidence="1">The sequence shown here is derived from an EMBL/GenBank/DDBJ whole genome shotgun (WGS) entry which is preliminary data.</text>
</comment>
<evidence type="ECO:0000313" key="1">
    <source>
        <dbReference type="EMBL" id="KAG7140145.1"/>
    </source>
</evidence>
<proteinExistence type="predicted"/>
<organism evidence="1 2">
    <name type="scientific">Verticillium longisporum</name>
    <name type="common">Verticillium dahliae var. longisporum</name>
    <dbReference type="NCBI Taxonomy" id="100787"/>
    <lineage>
        <taxon>Eukaryota</taxon>
        <taxon>Fungi</taxon>
        <taxon>Dikarya</taxon>
        <taxon>Ascomycota</taxon>
        <taxon>Pezizomycotina</taxon>
        <taxon>Sordariomycetes</taxon>
        <taxon>Hypocreomycetidae</taxon>
        <taxon>Glomerellales</taxon>
        <taxon>Plectosphaerellaceae</taxon>
        <taxon>Verticillium</taxon>
    </lineage>
</organism>
<reference evidence="1" key="1">
    <citation type="journal article" date="2021" name="Mol. Plant Pathol.">
        <title>A 20-kb lineage-specific genomic region tames virulence in pathogenic amphidiploid Verticillium longisporum.</title>
        <authorList>
            <person name="Harting R."/>
            <person name="Starke J."/>
            <person name="Kusch H."/>
            <person name="Poggeler S."/>
            <person name="Maurus I."/>
            <person name="Schluter R."/>
            <person name="Landesfeind M."/>
            <person name="Bulla I."/>
            <person name="Nowrousian M."/>
            <person name="de Jonge R."/>
            <person name="Stahlhut G."/>
            <person name="Hoff K.J."/>
            <person name="Asshauer K.P."/>
            <person name="Thurmer A."/>
            <person name="Stanke M."/>
            <person name="Daniel R."/>
            <person name="Morgenstern B."/>
            <person name="Thomma B.P.H.J."/>
            <person name="Kronstad J.W."/>
            <person name="Braus-Stromeyer S.A."/>
            <person name="Braus G.H."/>
        </authorList>
    </citation>
    <scope>NUCLEOTIDE SEQUENCE</scope>
    <source>
        <strain evidence="1">Vl32</strain>
    </source>
</reference>
<name>A0A8I3AY99_VERLO</name>
<accession>A0A8I3AY99</accession>
<dbReference type="Proteomes" id="UP000689129">
    <property type="component" value="Unassembled WGS sequence"/>
</dbReference>
<sequence length="162" mass="18365">MQSTHGNIYLSKIAISHKQLLLFQPQPRTMSTESQTLGQWVTELNNTLFFQPGDELARKAVEEHVDTSLVVKINHNVYTYDQFKPGIQHARSSRISVLETFSVLLEWEDPVKKDGVVAVLSTWSTKDKASGEEKKHTTVIIWEIKLIDGKRKVTAQTEAESS</sequence>
<evidence type="ECO:0000313" key="2">
    <source>
        <dbReference type="Proteomes" id="UP000689129"/>
    </source>
</evidence>
<gene>
    <name evidence="1" type="ORF">HYQ45_003027</name>
</gene>
<protein>
    <submittedName>
        <fullName evidence="1">Uncharacterized protein</fullName>
    </submittedName>
</protein>